<accession>A0ABT7FJF0</accession>
<dbReference type="Proteomes" id="UP001227126">
    <property type="component" value="Unassembled WGS sequence"/>
</dbReference>
<gene>
    <name evidence="1" type="ORF">QO034_19515</name>
</gene>
<reference evidence="1 2" key="1">
    <citation type="submission" date="2023-05" db="EMBL/GenBank/DDBJ databases">
        <title>Sedimentitalea sp. nov. JM2-8.</title>
        <authorList>
            <person name="Huang J."/>
        </authorList>
    </citation>
    <scope>NUCLEOTIDE SEQUENCE [LARGE SCALE GENOMIC DNA]</scope>
    <source>
        <strain evidence="1 2">JM2-8</strain>
    </source>
</reference>
<evidence type="ECO:0000313" key="2">
    <source>
        <dbReference type="Proteomes" id="UP001227126"/>
    </source>
</evidence>
<evidence type="ECO:0000313" key="1">
    <source>
        <dbReference type="EMBL" id="MDK3075274.1"/>
    </source>
</evidence>
<proteinExistence type="predicted"/>
<name>A0ABT7FJF0_9RHOB</name>
<keyword evidence="2" id="KW-1185">Reference proteome</keyword>
<sequence length="149" mass="16237">MAQAPQILLSFDDEGAPVVIVDGIEAEDPKALLELVPGLKDAASANQCAKALNHLAHEQTYAIIEDTAAFADWYKQRLASEDPDADWVEGTFQLSNYAAPDFSAIKPPEIKEGNLTFFVVNRQLGAIYFATANLDDREALTPVYEPLLG</sequence>
<comment type="caution">
    <text evidence="1">The sequence shown here is derived from an EMBL/GenBank/DDBJ whole genome shotgun (WGS) entry which is preliminary data.</text>
</comment>
<dbReference type="EMBL" id="JASNJE010000033">
    <property type="protein sequence ID" value="MDK3075274.1"/>
    <property type="molecule type" value="Genomic_DNA"/>
</dbReference>
<dbReference type="RefSeq" id="WP_284487202.1">
    <property type="nucleotide sequence ID" value="NZ_JASNJE010000033.1"/>
</dbReference>
<protein>
    <submittedName>
        <fullName evidence="1">Uncharacterized protein</fullName>
    </submittedName>
</protein>
<organism evidence="1 2">
    <name type="scientific">Sedimentitalea xiamensis</name>
    <dbReference type="NCBI Taxonomy" id="3050037"/>
    <lineage>
        <taxon>Bacteria</taxon>
        <taxon>Pseudomonadati</taxon>
        <taxon>Pseudomonadota</taxon>
        <taxon>Alphaproteobacteria</taxon>
        <taxon>Rhodobacterales</taxon>
        <taxon>Paracoccaceae</taxon>
        <taxon>Sedimentitalea</taxon>
    </lineage>
</organism>